<comment type="caution">
    <text evidence="11">The sequence shown here is derived from an EMBL/GenBank/DDBJ whole genome shotgun (WGS) entry which is preliminary data.</text>
</comment>
<name>A0A2U1K9N1_ARTAN</name>
<keyword evidence="12" id="KW-1185">Reference proteome</keyword>
<dbReference type="InterPro" id="IPR013760">
    <property type="entry name" value="Topo_IIA-like_dom_sf"/>
</dbReference>
<dbReference type="GO" id="GO:0005524">
    <property type="term" value="F:ATP binding"/>
    <property type="evidence" value="ECO:0007669"/>
    <property type="project" value="UniProtKB-KW"/>
</dbReference>
<organism evidence="11 12">
    <name type="scientific">Artemisia annua</name>
    <name type="common">Sweet wormwood</name>
    <dbReference type="NCBI Taxonomy" id="35608"/>
    <lineage>
        <taxon>Eukaryota</taxon>
        <taxon>Viridiplantae</taxon>
        <taxon>Streptophyta</taxon>
        <taxon>Embryophyta</taxon>
        <taxon>Tracheophyta</taxon>
        <taxon>Spermatophyta</taxon>
        <taxon>Magnoliopsida</taxon>
        <taxon>eudicotyledons</taxon>
        <taxon>Gunneridae</taxon>
        <taxon>Pentapetalae</taxon>
        <taxon>asterids</taxon>
        <taxon>campanulids</taxon>
        <taxon>Asterales</taxon>
        <taxon>Asteraceae</taxon>
        <taxon>Asteroideae</taxon>
        <taxon>Anthemideae</taxon>
        <taxon>Artemisiinae</taxon>
        <taxon>Artemisia</taxon>
    </lineage>
</organism>
<dbReference type="Gene3D" id="3.90.199.10">
    <property type="entry name" value="Topoisomerase II, domain 5"/>
    <property type="match status" value="1"/>
</dbReference>
<sequence length="167" mass="19207">MTQISLQKETLPYLYSKEKHIRYRDFISIDFKRYVEADLQRSIPSMVDGLTPGQRKILFYALKKPIIQKIEIDQFTAYVFKQSPYHPSEERSLVGNIIGMAHDYVGSNNINLLEPNGQFGTRLRGGIDHVASGRCLCTQLSPITRYLFPKADELILHYDGQSPEPAW</sequence>
<comment type="caution">
    <text evidence="9">Lacks conserved residue(s) required for the propagation of feature annotation.</text>
</comment>
<dbReference type="GO" id="GO:0000712">
    <property type="term" value="P:resolution of meiotic recombination intermediates"/>
    <property type="evidence" value="ECO:0007669"/>
    <property type="project" value="TreeGrafter"/>
</dbReference>
<dbReference type="GO" id="GO:0003918">
    <property type="term" value="F:DNA topoisomerase type II (double strand cut, ATP-hydrolyzing) activity"/>
    <property type="evidence" value="ECO:0007669"/>
    <property type="project" value="UniProtKB-EC"/>
</dbReference>
<dbReference type="EC" id="5.6.2.2" evidence="3"/>
<evidence type="ECO:0000313" key="11">
    <source>
        <dbReference type="EMBL" id="PWA25584.1"/>
    </source>
</evidence>
<dbReference type="PROSITE" id="PS52040">
    <property type="entry name" value="TOPO_IIA"/>
    <property type="match status" value="1"/>
</dbReference>
<evidence type="ECO:0000256" key="8">
    <source>
        <dbReference type="ARBA" id="ARBA00023235"/>
    </source>
</evidence>
<dbReference type="Proteomes" id="UP000245207">
    <property type="component" value="Unassembled WGS sequence"/>
</dbReference>
<dbReference type="EMBL" id="PKPP01028540">
    <property type="protein sequence ID" value="PWA25584.1"/>
    <property type="molecule type" value="Genomic_DNA"/>
</dbReference>
<evidence type="ECO:0000256" key="4">
    <source>
        <dbReference type="ARBA" id="ARBA00022741"/>
    </source>
</evidence>
<dbReference type="GO" id="GO:0003677">
    <property type="term" value="F:DNA binding"/>
    <property type="evidence" value="ECO:0007669"/>
    <property type="project" value="UniProtKB-UniRule"/>
</dbReference>
<comment type="cofactor">
    <cofactor evidence="2">
        <name>Mg(2+)</name>
        <dbReference type="ChEBI" id="CHEBI:18420"/>
    </cofactor>
</comment>
<comment type="catalytic activity">
    <reaction evidence="1">
        <text>ATP-dependent breakage, passage and rejoining of double-stranded DNA.</text>
        <dbReference type="EC" id="5.6.2.2"/>
    </reaction>
</comment>
<dbReference type="AlphaFoldDB" id="A0A2U1K9N1"/>
<evidence type="ECO:0000256" key="7">
    <source>
        <dbReference type="ARBA" id="ARBA00023125"/>
    </source>
</evidence>
<dbReference type="InterPro" id="IPR050634">
    <property type="entry name" value="DNA_Topoisomerase_II"/>
</dbReference>
<evidence type="ECO:0000256" key="9">
    <source>
        <dbReference type="PROSITE-ProRule" id="PRU01384"/>
    </source>
</evidence>
<dbReference type="GO" id="GO:0005634">
    <property type="term" value="C:nucleus"/>
    <property type="evidence" value="ECO:0007669"/>
    <property type="project" value="TreeGrafter"/>
</dbReference>
<dbReference type="GO" id="GO:0000819">
    <property type="term" value="P:sister chromatid segregation"/>
    <property type="evidence" value="ECO:0007669"/>
    <property type="project" value="TreeGrafter"/>
</dbReference>
<protein>
    <recommendedName>
        <fullName evidence="3">DNA topoisomerase (ATP-hydrolyzing)</fullName>
        <ecNumber evidence="3">5.6.2.2</ecNumber>
    </recommendedName>
</protein>
<dbReference type="InterPro" id="IPR013758">
    <property type="entry name" value="Topo_IIA_A/C_ab"/>
</dbReference>
<evidence type="ECO:0000256" key="2">
    <source>
        <dbReference type="ARBA" id="ARBA00001946"/>
    </source>
</evidence>
<dbReference type="SUPFAM" id="SSF56719">
    <property type="entry name" value="Type II DNA topoisomerase"/>
    <property type="match status" value="1"/>
</dbReference>
<dbReference type="InterPro" id="IPR002205">
    <property type="entry name" value="Topo_IIA_dom_A"/>
</dbReference>
<keyword evidence="4" id="KW-0547">Nucleotide-binding</keyword>
<dbReference type="PANTHER" id="PTHR10169">
    <property type="entry name" value="DNA TOPOISOMERASE/GYRASE"/>
    <property type="match status" value="1"/>
</dbReference>
<proteinExistence type="predicted"/>
<keyword evidence="8" id="KW-0413">Isomerase</keyword>
<gene>
    <name evidence="11" type="ORF">CTI12_AA628340</name>
</gene>
<evidence type="ECO:0000256" key="1">
    <source>
        <dbReference type="ARBA" id="ARBA00000185"/>
    </source>
</evidence>
<evidence type="ECO:0000256" key="6">
    <source>
        <dbReference type="ARBA" id="ARBA00023029"/>
    </source>
</evidence>
<keyword evidence="7 9" id="KW-0238">DNA-binding</keyword>
<keyword evidence="5" id="KW-0067">ATP-binding</keyword>
<evidence type="ECO:0000256" key="3">
    <source>
        <dbReference type="ARBA" id="ARBA00012895"/>
    </source>
</evidence>
<feature type="domain" description="Topo IIA-type catalytic" evidence="10">
    <location>
        <begin position="43"/>
        <end position="167"/>
    </location>
</feature>
<dbReference type="PANTHER" id="PTHR10169:SF38">
    <property type="entry name" value="DNA TOPOISOMERASE 2"/>
    <property type="match status" value="1"/>
</dbReference>
<reference evidence="11 12" key="1">
    <citation type="journal article" date="2018" name="Mol. Plant">
        <title>The genome of Artemisia annua provides insight into the evolution of Asteraceae family and artemisinin biosynthesis.</title>
        <authorList>
            <person name="Shen Q."/>
            <person name="Zhang L."/>
            <person name="Liao Z."/>
            <person name="Wang S."/>
            <person name="Yan T."/>
            <person name="Shi P."/>
            <person name="Liu M."/>
            <person name="Fu X."/>
            <person name="Pan Q."/>
            <person name="Wang Y."/>
            <person name="Lv Z."/>
            <person name="Lu X."/>
            <person name="Zhang F."/>
            <person name="Jiang W."/>
            <person name="Ma Y."/>
            <person name="Chen M."/>
            <person name="Hao X."/>
            <person name="Li L."/>
            <person name="Tang Y."/>
            <person name="Lv G."/>
            <person name="Zhou Y."/>
            <person name="Sun X."/>
            <person name="Brodelius P.E."/>
            <person name="Rose J.K.C."/>
            <person name="Tang K."/>
        </authorList>
    </citation>
    <scope>NUCLEOTIDE SEQUENCE [LARGE SCALE GENOMIC DNA]</scope>
    <source>
        <strain evidence="12">cv. Huhao1</strain>
        <tissue evidence="11">Leaf</tissue>
    </source>
</reference>
<keyword evidence="6" id="KW-0799">Topoisomerase</keyword>
<evidence type="ECO:0000313" key="12">
    <source>
        <dbReference type="Proteomes" id="UP000245207"/>
    </source>
</evidence>
<dbReference type="GO" id="GO:0006265">
    <property type="term" value="P:DNA topological change"/>
    <property type="evidence" value="ECO:0007669"/>
    <property type="project" value="InterPro"/>
</dbReference>
<dbReference type="Pfam" id="PF00521">
    <property type="entry name" value="DNA_topoisoIV"/>
    <property type="match status" value="1"/>
</dbReference>
<evidence type="ECO:0000259" key="10">
    <source>
        <dbReference type="PROSITE" id="PS52040"/>
    </source>
</evidence>
<accession>A0A2U1K9N1</accession>
<dbReference type="STRING" id="35608.A0A2U1K9N1"/>
<dbReference type="OrthoDB" id="1733418at2759"/>
<evidence type="ECO:0000256" key="5">
    <source>
        <dbReference type="ARBA" id="ARBA00022840"/>
    </source>
</evidence>